<accession>A0A1I5J6A0</accession>
<sequence>MKLTVLVDNHTSIDHYYLGEPGLCYYIEDEGSRFLLDTGYSDIYIENARRLGIDLSDIDTIVLSHGHNDHTGGLPAYFEHFDNPGLKIIAHPEALSEKQFDGENIGITLSEMTLLENSQLILTKAPYKVSQNFTFLGEIPQLTDFEPRKAIGTTMAENSEGESDFLFDDSALVYTTPEGIYIVTGCSHSGICNIVEHAKRVTGDSRVLGIIGGFHLFKLGEQVDRTIQYFKDNHIENLLPCHCTSFRVRAAIHQAVPLKREVGVGLTLEW</sequence>
<dbReference type="RefSeq" id="WP_090412414.1">
    <property type="nucleotide sequence ID" value="NZ_CABJAI010000005.1"/>
</dbReference>
<dbReference type="InterPro" id="IPR052926">
    <property type="entry name" value="Metallo-beta-lactamase_dom"/>
</dbReference>
<dbReference type="InterPro" id="IPR036866">
    <property type="entry name" value="RibonucZ/Hydroxyglut_hydro"/>
</dbReference>
<dbReference type="EMBL" id="JACCKS010000004">
    <property type="protein sequence ID" value="NZA37353.1"/>
    <property type="molecule type" value="Genomic_DNA"/>
</dbReference>
<feature type="domain" description="Metallo-beta-lactamase" evidence="1">
    <location>
        <begin position="21"/>
        <end position="242"/>
    </location>
</feature>
<gene>
    <name evidence="2" type="ORF">H0N91_04160</name>
</gene>
<dbReference type="Proteomes" id="UP000586254">
    <property type="component" value="Unassembled WGS sequence"/>
</dbReference>
<dbReference type="CDD" id="cd07713">
    <property type="entry name" value="DHPS-like_MBL-fold"/>
    <property type="match status" value="1"/>
</dbReference>
<dbReference type="SMART" id="SM00849">
    <property type="entry name" value="Lactamase_B"/>
    <property type="match status" value="1"/>
</dbReference>
<dbReference type="Pfam" id="PF00753">
    <property type="entry name" value="Lactamase_B"/>
    <property type="match status" value="1"/>
</dbReference>
<proteinExistence type="predicted"/>
<dbReference type="GO" id="GO:0016787">
    <property type="term" value="F:hydrolase activity"/>
    <property type="evidence" value="ECO:0007669"/>
    <property type="project" value="UniProtKB-KW"/>
</dbReference>
<dbReference type="PANTHER" id="PTHR13754">
    <property type="entry name" value="METALLO-BETA-LACTAMASE SUPERFAMILY PROTEIN"/>
    <property type="match status" value="1"/>
</dbReference>
<keyword evidence="2" id="KW-0378">Hydrolase</keyword>
<evidence type="ECO:0000313" key="3">
    <source>
        <dbReference type="Proteomes" id="UP000586254"/>
    </source>
</evidence>
<dbReference type="InterPro" id="IPR001279">
    <property type="entry name" value="Metallo-B-lactamas"/>
</dbReference>
<evidence type="ECO:0000313" key="2">
    <source>
        <dbReference type="EMBL" id="NZA37353.1"/>
    </source>
</evidence>
<dbReference type="InterPro" id="IPR041712">
    <property type="entry name" value="DHPS-like_MBL-fold"/>
</dbReference>
<dbReference type="GO" id="GO:0016740">
    <property type="term" value="F:transferase activity"/>
    <property type="evidence" value="ECO:0007669"/>
    <property type="project" value="TreeGrafter"/>
</dbReference>
<comment type="caution">
    <text evidence="2">The sequence shown here is derived from an EMBL/GenBank/DDBJ whole genome shotgun (WGS) entry which is preliminary data.</text>
</comment>
<dbReference type="Gene3D" id="3.60.15.10">
    <property type="entry name" value="Ribonuclease Z/Hydroxyacylglutathione hydrolase-like"/>
    <property type="match status" value="1"/>
</dbReference>
<evidence type="ECO:0000259" key="1">
    <source>
        <dbReference type="SMART" id="SM00849"/>
    </source>
</evidence>
<dbReference type="AlphaFoldDB" id="A0A1I5J6A0"/>
<protein>
    <submittedName>
        <fullName evidence="2">MBL fold metallo-hydrolase</fullName>
    </submittedName>
</protein>
<dbReference type="PANTHER" id="PTHR13754:SF18">
    <property type="entry name" value="7,8-DIHYDROPTERIN-6-METHYL-4-(BETA-D-RIBOFURANOSYL)-AMINOBENZENE-5'-PHOSPHATE SYNTHASE"/>
    <property type="match status" value="1"/>
</dbReference>
<reference evidence="2 3" key="1">
    <citation type="submission" date="2020-07" db="EMBL/GenBank/DDBJ databases">
        <title>Organ Donor 1.</title>
        <authorList>
            <person name="Marsh A.J."/>
            <person name="Azcarate-Peril M.A."/>
        </authorList>
    </citation>
    <scope>NUCLEOTIDE SEQUENCE [LARGE SCALE GENOMIC DNA]</scope>
    <source>
        <strain evidence="2 3">AMC0717</strain>
    </source>
</reference>
<name>A0A1I5J6A0_9FIRM</name>
<dbReference type="SUPFAM" id="SSF56281">
    <property type="entry name" value="Metallo-hydrolase/oxidoreductase"/>
    <property type="match status" value="1"/>
</dbReference>
<organism evidence="2 3">
    <name type="scientific">Eubacterium callanderi</name>
    <dbReference type="NCBI Taxonomy" id="53442"/>
    <lineage>
        <taxon>Bacteria</taxon>
        <taxon>Bacillati</taxon>
        <taxon>Bacillota</taxon>
        <taxon>Clostridia</taxon>
        <taxon>Eubacteriales</taxon>
        <taxon>Eubacteriaceae</taxon>
        <taxon>Eubacterium</taxon>
    </lineage>
</organism>